<organism evidence="2 3">
    <name type="scientific">Aldrovandia affinis</name>
    <dbReference type="NCBI Taxonomy" id="143900"/>
    <lineage>
        <taxon>Eukaryota</taxon>
        <taxon>Metazoa</taxon>
        <taxon>Chordata</taxon>
        <taxon>Craniata</taxon>
        <taxon>Vertebrata</taxon>
        <taxon>Euteleostomi</taxon>
        <taxon>Actinopterygii</taxon>
        <taxon>Neopterygii</taxon>
        <taxon>Teleostei</taxon>
        <taxon>Notacanthiformes</taxon>
        <taxon>Halosauridae</taxon>
        <taxon>Aldrovandia</taxon>
    </lineage>
</organism>
<feature type="coiled-coil region" evidence="1">
    <location>
        <begin position="102"/>
        <end position="192"/>
    </location>
</feature>
<dbReference type="AlphaFoldDB" id="A0AAD7TCL4"/>
<evidence type="ECO:0000313" key="2">
    <source>
        <dbReference type="EMBL" id="KAJ8417696.1"/>
    </source>
</evidence>
<sequence length="205" mass="23624">MTFLSPVISHLITYFPESGGVDGRLLGNENIDIKMSDVCQESVLYQVEALDELEFSARWDQVASLHHFIDSILEGQQRDMDVLQHYTQWIWKEAVMMTGNKVKLLKEELEKTKQTELSLETRVNDRDLKIEEGEKELLSTQLLNKELEMNSIASAEKLSAEEQQRCVLEDKIKALSCENAQLKGRINIIELEVTTLIQQERTLQE</sequence>
<evidence type="ECO:0000313" key="3">
    <source>
        <dbReference type="Proteomes" id="UP001221898"/>
    </source>
</evidence>
<keyword evidence="1" id="KW-0175">Coiled coil</keyword>
<proteinExistence type="predicted"/>
<reference evidence="2" key="1">
    <citation type="journal article" date="2023" name="Science">
        <title>Genome structures resolve the early diversification of teleost fishes.</title>
        <authorList>
            <person name="Parey E."/>
            <person name="Louis A."/>
            <person name="Montfort J."/>
            <person name="Bouchez O."/>
            <person name="Roques C."/>
            <person name="Iampietro C."/>
            <person name="Lluch J."/>
            <person name="Castinel A."/>
            <person name="Donnadieu C."/>
            <person name="Desvignes T."/>
            <person name="Floi Bucao C."/>
            <person name="Jouanno E."/>
            <person name="Wen M."/>
            <person name="Mejri S."/>
            <person name="Dirks R."/>
            <person name="Jansen H."/>
            <person name="Henkel C."/>
            <person name="Chen W.J."/>
            <person name="Zahm M."/>
            <person name="Cabau C."/>
            <person name="Klopp C."/>
            <person name="Thompson A.W."/>
            <person name="Robinson-Rechavi M."/>
            <person name="Braasch I."/>
            <person name="Lecointre G."/>
            <person name="Bobe J."/>
            <person name="Postlethwait J.H."/>
            <person name="Berthelot C."/>
            <person name="Roest Crollius H."/>
            <person name="Guiguen Y."/>
        </authorList>
    </citation>
    <scope>NUCLEOTIDE SEQUENCE</scope>
    <source>
        <strain evidence="2">NC1722</strain>
    </source>
</reference>
<dbReference type="EMBL" id="JAINUG010000003">
    <property type="protein sequence ID" value="KAJ8417696.1"/>
    <property type="molecule type" value="Genomic_DNA"/>
</dbReference>
<name>A0AAD7TCL4_9TELE</name>
<protein>
    <submittedName>
        <fullName evidence="2">Uncharacterized protein</fullName>
    </submittedName>
</protein>
<evidence type="ECO:0000256" key="1">
    <source>
        <dbReference type="SAM" id="Coils"/>
    </source>
</evidence>
<accession>A0AAD7TCL4</accession>
<keyword evidence="3" id="KW-1185">Reference proteome</keyword>
<comment type="caution">
    <text evidence="2">The sequence shown here is derived from an EMBL/GenBank/DDBJ whole genome shotgun (WGS) entry which is preliminary data.</text>
</comment>
<gene>
    <name evidence="2" type="ORF">AAFF_G00225390</name>
</gene>
<dbReference type="Proteomes" id="UP001221898">
    <property type="component" value="Unassembled WGS sequence"/>
</dbReference>